<feature type="region of interest" description="Disordered" evidence="1">
    <location>
        <begin position="57"/>
        <end position="171"/>
    </location>
</feature>
<comment type="caution">
    <text evidence="3">The sequence shown here is derived from an EMBL/GenBank/DDBJ whole genome shotgun (WGS) entry which is preliminary data.</text>
</comment>
<name>A0A7V7UBG3_9FIRM</name>
<dbReference type="Proteomes" id="UP000461768">
    <property type="component" value="Unassembled WGS sequence"/>
</dbReference>
<evidence type="ECO:0000256" key="2">
    <source>
        <dbReference type="SAM" id="SignalP"/>
    </source>
</evidence>
<protein>
    <submittedName>
        <fullName evidence="3">DNRLRE domain-containing protein</fullName>
    </submittedName>
</protein>
<accession>A0A7V7UBG3</accession>
<keyword evidence="2" id="KW-0732">Signal</keyword>
<dbReference type="Gene3D" id="2.60.120.970">
    <property type="match status" value="1"/>
</dbReference>
<organism evidence="3 4">
    <name type="scientific">Candidatus Galacturonatibacter soehngenii</name>
    <dbReference type="NCBI Taxonomy" id="2307010"/>
    <lineage>
        <taxon>Bacteria</taxon>
        <taxon>Bacillati</taxon>
        <taxon>Bacillota</taxon>
        <taxon>Clostridia</taxon>
        <taxon>Lachnospirales</taxon>
        <taxon>Lachnospiraceae</taxon>
        <taxon>Candidatus Galacturonatibacter</taxon>
    </lineage>
</organism>
<dbReference type="EMBL" id="WAGX01000005">
    <property type="protein sequence ID" value="KAB1438078.1"/>
    <property type="molecule type" value="Genomic_DNA"/>
</dbReference>
<sequence>MKKYKKIVACLLTVCLFSTNSLTSFAQIVEDVRSEKESKGSEKEIFEYPNANIYSETDESVIQIEDSQSNINIPEEDSASESPTSDSQDTDDNQKENTENDADKPTIEQPIIEETDQESKEDNSDEKDKLPKTDENKDEGQEETSKKTEDDKEVIDEKKENQSEEQKEDLMYPILDEEVDEFEQLYGSPIEVTQYTKVYKTAEGAYKTVYSEIPNTYIDENGQEIEIDNTLEPIIEEKEIETVIDKEDTKEEDIKENKKNNDISMLIQEKILSNQRIIKDEENTTIKDESIQTETEEEEVIKEIKEVVTAYKNSSNNMEVILPGEASESNGITLNKDDFSITLQPVEGDYSKVAVKENAILYNQVYENIDIQYTVDTFGVKEDIILNEKTDKNIYTYELSKKGLSARLIDNVVYLFKEGENIPSMLLSAPLMKDEAGAESKNITLSLEEKEGNYIVSMEADETWLNSDERVYPIHIDPSIDTIDKDIVIYSICSGSNFLSSTTGYVGYDEVYGKSRSYVIIGYPFTAMLPDNAVITNATLNLYQYAGNEKGKITCYRLEEALPHEAGIDGMTWKDTVSINREMAGEKSSFNSKKGKHEIDIRDTVSRWVEGIAPVHGLVLIANNETKTNAEFYTYESSGISKSKKPKIVIDWKYEGELDENAYSLNDTTINLRTLIEANINGKHFFHGVYADGEAKPGATVKYELNDTSKSFNSSVLAGFFKVFPDSSATNSLFPSGTTKYKDKLSNWQTMLPFVDYDFNV</sequence>
<dbReference type="AlphaFoldDB" id="A0A7V7UBG3"/>
<evidence type="ECO:0000313" key="4">
    <source>
        <dbReference type="Proteomes" id="UP000461768"/>
    </source>
</evidence>
<evidence type="ECO:0000256" key="1">
    <source>
        <dbReference type="SAM" id="MobiDB-lite"/>
    </source>
</evidence>
<proteinExistence type="predicted"/>
<evidence type="ECO:0000313" key="3">
    <source>
        <dbReference type="EMBL" id="KAB1438078.1"/>
    </source>
</evidence>
<reference evidence="3 4" key="1">
    <citation type="submission" date="2019-09" db="EMBL/GenBank/DDBJ databases">
        <authorList>
            <person name="Valk L.C."/>
        </authorList>
    </citation>
    <scope>NUCLEOTIDE SEQUENCE [LARGE SCALE GENOMIC DNA]</scope>
    <source>
        <strain evidence="3">GalUA</strain>
    </source>
</reference>
<feature type="chain" id="PRO_5030711629" evidence="2">
    <location>
        <begin position="27"/>
        <end position="761"/>
    </location>
</feature>
<feature type="signal peptide" evidence="2">
    <location>
        <begin position="1"/>
        <end position="26"/>
    </location>
</feature>
<reference evidence="3 4" key="2">
    <citation type="submission" date="2020-02" db="EMBL/GenBank/DDBJ databases">
        <title>Candidatus Galacturonibacter soehngenii shows hetero-acetogenic catabolism of galacturonic acid but lacks a canonical carbon monoxide dehydrogenase/acetyl-CoA synthase complex.</title>
        <authorList>
            <person name="Diender M."/>
            <person name="Stouten G.R."/>
            <person name="Petersen J.F."/>
            <person name="Nielsen P.H."/>
            <person name="Dueholm M.S."/>
            <person name="Pronk J.T."/>
            <person name="Van Loosdrecht M.C.M."/>
        </authorList>
    </citation>
    <scope>NUCLEOTIDE SEQUENCE [LARGE SCALE GENOMIC DNA]</scope>
    <source>
        <strain evidence="3">GalUA</strain>
    </source>
</reference>
<feature type="compositionally biased region" description="Basic and acidic residues" evidence="1">
    <location>
        <begin position="92"/>
        <end position="106"/>
    </location>
</feature>
<keyword evidence="4" id="KW-1185">Reference proteome</keyword>
<gene>
    <name evidence="3" type="ORF">F7O84_10995</name>
</gene>
<dbReference type="RefSeq" id="WP_151144890.1">
    <property type="nucleotide sequence ID" value="NZ_WAGX01000005.1"/>
</dbReference>
<dbReference type="NCBIfam" id="NF033679">
    <property type="entry name" value="DNRLRE_dom"/>
    <property type="match status" value="1"/>
</dbReference>
<feature type="compositionally biased region" description="Basic and acidic residues" evidence="1">
    <location>
        <begin position="117"/>
        <end position="170"/>
    </location>
</feature>
<dbReference type="OrthoDB" id="9815752at2"/>